<dbReference type="Gene3D" id="3.40.190.170">
    <property type="entry name" value="Bacterial extracellular solute-binding protein, family 7"/>
    <property type="match status" value="1"/>
</dbReference>
<reference evidence="8 10" key="3">
    <citation type="submission" date="2016-10" db="EMBL/GenBank/DDBJ databases">
        <authorList>
            <person name="de Groot N.N."/>
        </authorList>
    </citation>
    <scope>NUCLEOTIDE SEQUENCE [LARGE SCALE GENOMIC DNA]</scope>
    <source>
        <strain evidence="8 10">CGMCC 1.6117</strain>
    </source>
</reference>
<dbReference type="InterPro" id="IPR038404">
    <property type="entry name" value="TRAP_DctP_sf"/>
</dbReference>
<evidence type="ECO:0000313" key="8">
    <source>
        <dbReference type="EMBL" id="SFA46265.1"/>
    </source>
</evidence>
<feature type="signal peptide" evidence="6">
    <location>
        <begin position="1"/>
        <end position="30"/>
    </location>
</feature>
<dbReference type="InterPro" id="IPR006311">
    <property type="entry name" value="TAT_signal"/>
</dbReference>
<dbReference type="Proteomes" id="UP000029846">
    <property type="component" value="Unassembled WGS sequence"/>
</dbReference>
<dbReference type="Proteomes" id="UP000182312">
    <property type="component" value="Unassembled WGS sequence"/>
</dbReference>
<dbReference type="RefSeq" id="WP_036738649.1">
    <property type="nucleotide sequence ID" value="NZ_FOJO01000004.1"/>
</dbReference>
<keyword evidence="9" id="KW-1185">Reference proteome</keyword>
<protein>
    <submittedName>
        <fullName evidence="7">ABC transporter substrate-binding protein</fullName>
    </submittedName>
    <submittedName>
        <fullName evidence="8">TRAP-type mannitol/chloroaromatic compound transport system, substrate-binding protein</fullName>
    </submittedName>
</protein>
<feature type="chain" id="PRO_5010409464" evidence="6">
    <location>
        <begin position="31"/>
        <end position="374"/>
    </location>
</feature>
<keyword evidence="3" id="KW-0574">Periplasm</keyword>
<dbReference type="Gene3D" id="3.40.190.10">
    <property type="entry name" value="Periplasmic binding protein-like II"/>
    <property type="match status" value="1"/>
</dbReference>
<dbReference type="eggNOG" id="COG4663">
    <property type="taxonomic scope" value="Bacteria"/>
</dbReference>
<dbReference type="PIRSF" id="PIRSF039026">
    <property type="entry name" value="SiaP"/>
    <property type="match status" value="1"/>
</dbReference>
<dbReference type="GO" id="GO:0046872">
    <property type="term" value="F:metal ion binding"/>
    <property type="evidence" value="ECO:0007669"/>
    <property type="project" value="UniProtKB-KW"/>
</dbReference>
<evidence type="ECO:0000256" key="2">
    <source>
        <dbReference type="ARBA" id="ARBA00022729"/>
    </source>
</evidence>
<sequence>MKKTNQLDRRAFLSRATVGGATAAAGAALAAPAIAQEMPEVKWRLTSAFPKSLDTIFGGAEVLSRHLSEATGGKFQLQVFAAGEIVPGLNAQDAVTDGTVEACHTVGYYSWGKDPTFALGAAVPFALSARAMNAWHYHGGGIDLFNEFLAKHNIFGLPGGNTGAQMGGWFRKEINSVEDLKGLKIRVGGFAGRVLERLGAVPQQLAGGDVYPALEKGTIDASEWVGPYDDQKLGFFKVAPYYYYPGWWEGGPTVHFFFNKAQYDGLPDIYKALLRTACQATDADMLQKYDQLNPIALKGLVASGTQLRPFSAEILDACYKAANEVYAEMEATNEGFRKIWESIKVARADWYLYNQTSEYTYDTFMMIQQRNGTL</sequence>
<dbReference type="GO" id="GO:0055085">
    <property type="term" value="P:transmembrane transport"/>
    <property type="evidence" value="ECO:0007669"/>
    <property type="project" value="InterPro"/>
</dbReference>
<dbReference type="InterPro" id="IPR026289">
    <property type="entry name" value="SBP_TakP-like"/>
</dbReference>
<evidence type="ECO:0000256" key="6">
    <source>
        <dbReference type="SAM" id="SignalP"/>
    </source>
</evidence>
<dbReference type="OrthoDB" id="9780733at2"/>
<dbReference type="PANTHER" id="PTHR33376:SF5">
    <property type="entry name" value="EXTRACYTOPLASMIC SOLUTE RECEPTOR PROTEIN"/>
    <property type="match status" value="1"/>
</dbReference>
<reference evidence="7 9" key="1">
    <citation type="submission" date="2014-09" db="EMBL/GenBank/DDBJ databases">
        <authorList>
            <person name="McGinnis J.M."/>
            <person name="Wolfgang W.J."/>
        </authorList>
    </citation>
    <scope>NUCLEOTIDE SEQUENCE [LARGE SCALE GENOMIC DNA]</scope>
    <source>
        <strain evidence="7 9">JCM 14014</strain>
    </source>
</reference>
<dbReference type="PANTHER" id="PTHR33376">
    <property type="match status" value="1"/>
</dbReference>
<comment type="subcellular location">
    <subcellularLocation>
        <location evidence="1">Periplasm</location>
    </subcellularLocation>
</comment>
<dbReference type="InterPro" id="IPR041722">
    <property type="entry name" value="TakP/all3028"/>
</dbReference>
<feature type="binding site" evidence="4">
    <location>
        <position position="165"/>
    </location>
    <ligand>
        <name>substrate</name>
    </ligand>
</feature>
<dbReference type="Pfam" id="PF03480">
    <property type="entry name" value="DctP"/>
    <property type="match status" value="1"/>
</dbReference>
<evidence type="ECO:0000313" key="9">
    <source>
        <dbReference type="Proteomes" id="UP000029846"/>
    </source>
</evidence>
<dbReference type="STRING" id="376733.SAMN04487972_104190"/>
<evidence type="ECO:0000256" key="3">
    <source>
        <dbReference type="ARBA" id="ARBA00022764"/>
    </source>
</evidence>
<dbReference type="AlphaFoldDB" id="A0A099F7M5"/>
<feature type="binding site" evidence="4">
    <location>
        <position position="186"/>
    </location>
    <ligand>
        <name>substrate</name>
    </ligand>
</feature>
<evidence type="ECO:0000256" key="1">
    <source>
        <dbReference type="ARBA" id="ARBA00004418"/>
    </source>
</evidence>
<evidence type="ECO:0000313" key="10">
    <source>
        <dbReference type="Proteomes" id="UP000182312"/>
    </source>
</evidence>
<accession>A0A099F7M5</accession>
<dbReference type="GO" id="GO:0042597">
    <property type="term" value="C:periplasmic space"/>
    <property type="evidence" value="ECO:0007669"/>
    <property type="project" value="UniProtKB-SubCell"/>
</dbReference>
<feature type="binding site" evidence="5">
    <location>
        <position position="224"/>
    </location>
    <ligand>
        <name>Na(+)</name>
        <dbReference type="ChEBI" id="CHEBI:29101"/>
    </ligand>
</feature>
<reference evidence="7 9" key="2">
    <citation type="submission" date="2014-10" db="EMBL/GenBank/DDBJ databases">
        <title>Paracoccus sanguinis sp. nov., isolated from clinical specimens of New York State patients.</title>
        <authorList>
            <person name="Mingle L.A."/>
            <person name="Cole J.A."/>
            <person name="Lapierre P."/>
            <person name="Musser K.A."/>
        </authorList>
    </citation>
    <scope>NUCLEOTIDE SEQUENCE [LARGE SCALE GENOMIC DNA]</scope>
    <source>
        <strain evidence="7 9">JCM 14014</strain>
    </source>
</reference>
<proteinExistence type="predicted"/>
<evidence type="ECO:0000256" key="5">
    <source>
        <dbReference type="PIRSR" id="PIRSR039026-2"/>
    </source>
</evidence>
<dbReference type="PROSITE" id="PS51318">
    <property type="entry name" value="TAT"/>
    <property type="match status" value="1"/>
</dbReference>
<evidence type="ECO:0000313" key="7">
    <source>
        <dbReference type="EMBL" id="KGJ06107.1"/>
    </source>
</evidence>
<dbReference type="GO" id="GO:0031317">
    <property type="term" value="C:tripartite ATP-independent periplasmic transporter complex"/>
    <property type="evidence" value="ECO:0007669"/>
    <property type="project" value="InterPro"/>
</dbReference>
<dbReference type="GO" id="GO:0043177">
    <property type="term" value="F:organic acid binding"/>
    <property type="evidence" value="ECO:0007669"/>
    <property type="project" value="InterPro"/>
</dbReference>
<keyword evidence="2 6" id="KW-0732">Signal</keyword>
<dbReference type="InterPro" id="IPR018389">
    <property type="entry name" value="DctP_fam"/>
</dbReference>
<evidence type="ECO:0000256" key="4">
    <source>
        <dbReference type="PIRSR" id="PIRSR039026-1"/>
    </source>
</evidence>
<feature type="binding site" evidence="5">
    <location>
        <position position="249"/>
    </location>
    <ligand>
        <name>substrate</name>
    </ligand>
</feature>
<keyword evidence="5" id="KW-0479">Metal-binding</keyword>
<gene>
    <name evidence="7" type="ORF">IT41_02800</name>
    <name evidence="8" type="ORF">SAMN04487972_104190</name>
</gene>
<feature type="binding site" evidence="5">
    <location>
        <position position="223"/>
    </location>
    <ligand>
        <name>substrate</name>
    </ligand>
</feature>
<dbReference type="SUPFAM" id="SSF53850">
    <property type="entry name" value="Periplasmic binding protein-like II"/>
    <property type="match status" value="1"/>
</dbReference>
<dbReference type="EMBL" id="FOJO01000004">
    <property type="protein sequence ID" value="SFA46265.1"/>
    <property type="molecule type" value="Genomic_DNA"/>
</dbReference>
<dbReference type="GO" id="GO:0015849">
    <property type="term" value="P:organic acid transport"/>
    <property type="evidence" value="ECO:0007669"/>
    <property type="project" value="InterPro"/>
</dbReference>
<dbReference type="EMBL" id="JRKN01000003">
    <property type="protein sequence ID" value="KGJ06107.1"/>
    <property type="molecule type" value="Genomic_DNA"/>
</dbReference>
<name>A0A099F7M5_9RHOB</name>
<dbReference type="CDD" id="cd13682">
    <property type="entry name" value="PBP2_TRAP_alpha-ketoacid"/>
    <property type="match status" value="1"/>
</dbReference>
<organism evidence="7 9">
    <name type="scientific">Paracoccus halophilus</name>
    <dbReference type="NCBI Taxonomy" id="376733"/>
    <lineage>
        <taxon>Bacteria</taxon>
        <taxon>Pseudomonadati</taxon>
        <taxon>Pseudomonadota</taxon>
        <taxon>Alphaproteobacteria</taxon>
        <taxon>Rhodobacterales</taxon>
        <taxon>Paracoccaceae</taxon>
        <taxon>Paracoccus</taxon>
    </lineage>
</organism>